<dbReference type="Pfam" id="PF21688">
    <property type="entry name" value="FAD-depend_C"/>
    <property type="match status" value="1"/>
</dbReference>
<dbReference type="Gene3D" id="3.50.50.60">
    <property type="entry name" value="FAD/NAD(P)-binding domain"/>
    <property type="match status" value="2"/>
</dbReference>
<dbReference type="PANTHER" id="PTHR42842">
    <property type="entry name" value="FAD/NAD(P)-BINDING OXIDOREDUCTASE"/>
    <property type="match status" value="1"/>
</dbReference>
<dbReference type="InterPro" id="IPR028348">
    <property type="entry name" value="FAD-binding_protein"/>
</dbReference>
<sequence>MFTYRYRELAVALEKKGEVRLALAKTLRVNPEEIFNLEVERFSLDSRRKGDLHWSYNVVFDLKRKVRATGNNARGLIESKREIRSLDAEPLKDTVAMASHVDVIGAGPSGLWAALHLLRKGFSVDIYEQGKQVEERFRDIRKFFVDRKFNAYSNVLFGEGGAGAFSDGKLNTRSRNLFSETVLKDMVDFGVDESVVTFAKPHIGTDKLVLMLRQVRAEIVRLGGHIHFNTSLEDIEIKEGRICAIKLGDALGVAGSHWQPCEALVLAVGHSARSVYEMLHARGVTLESKAFAMGVRVEHPQSLINMRQLGLNVDTRLTGAAEYFLATPTINKTSSAYSFCMCPGGVLVPCASEPGTLATNGMSYSRRNGAFANGAIAVPITAGAEGFDIPSSGSLFGGLDLQRKIETDAYNVGGKVYAAPAQTIKNFLAHREDKTLPKTTYPCGLVPSNLWDWMDKTICQSLAEGFQNFDRKIPGFINEGLIVAPETRTSSPLRITRNNETLESVNTQGLFVLGEGAGYAGGIVTSAADGVRLAHYAKKSS</sequence>
<dbReference type="SUPFAM" id="SSF51905">
    <property type="entry name" value="FAD/NAD(P)-binding domain"/>
    <property type="match status" value="1"/>
</dbReference>
<evidence type="ECO:0000313" key="3">
    <source>
        <dbReference type="Proteomes" id="UP000255423"/>
    </source>
</evidence>
<gene>
    <name evidence="2" type="ORF">SAMN05661053_1076</name>
</gene>
<evidence type="ECO:0000313" key="2">
    <source>
        <dbReference type="EMBL" id="SUQ19832.1"/>
    </source>
</evidence>
<protein>
    <recommendedName>
        <fullName evidence="1">FAD-dependent protein C-terminal domain-containing protein</fullName>
    </recommendedName>
</protein>
<proteinExistence type="predicted"/>
<dbReference type="InterPro" id="IPR049516">
    <property type="entry name" value="FAD-depend_C"/>
</dbReference>
<dbReference type="PIRSF" id="PIRSF038984">
    <property type="entry name" value="FAD_binding_protein"/>
    <property type="match status" value="1"/>
</dbReference>
<feature type="domain" description="FAD-dependent protein C-terminal" evidence="1">
    <location>
        <begin position="290"/>
        <end position="489"/>
    </location>
</feature>
<dbReference type="AlphaFoldDB" id="A0A380RY77"/>
<accession>A0A380RY77</accession>
<dbReference type="Pfam" id="PF13450">
    <property type="entry name" value="NAD_binding_8"/>
    <property type="match status" value="1"/>
</dbReference>
<name>A0A380RY77_FIBSU</name>
<dbReference type="Proteomes" id="UP000255423">
    <property type="component" value="Unassembled WGS sequence"/>
</dbReference>
<evidence type="ECO:0000259" key="1">
    <source>
        <dbReference type="Pfam" id="PF21688"/>
    </source>
</evidence>
<dbReference type="RefSeq" id="WP_109572355.1">
    <property type="nucleotide sequence ID" value="NZ_UHJL01000001.1"/>
</dbReference>
<dbReference type="InterPro" id="IPR036188">
    <property type="entry name" value="FAD/NAD-bd_sf"/>
</dbReference>
<dbReference type="PANTHER" id="PTHR42842:SF3">
    <property type="entry name" value="FAD_NAD(P)-BINDING OXIDOREDUCTASE FAMILY PROTEIN"/>
    <property type="match status" value="1"/>
</dbReference>
<reference evidence="2 3" key="1">
    <citation type="submission" date="2017-08" db="EMBL/GenBank/DDBJ databases">
        <authorList>
            <person name="de Groot N.N."/>
        </authorList>
    </citation>
    <scope>NUCLEOTIDE SEQUENCE [LARGE SCALE GENOMIC DNA]</scope>
    <source>
        <strain evidence="2 3">HM2</strain>
    </source>
</reference>
<organism evidence="2 3">
    <name type="scientific">Fibrobacter succinogenes</name>
    <name type="common">Bacteroides succinogenes</name>
    <dbReference type="NCBI Taxonomy" id="833"/>
    <lineage>
        <taxon>Bacteria</taxon>
        <taxon>Pseudomonadati</taxon>
        <taxon>Fibrobacterota</taxon>
        <taxon>Fibrobacteria</taxon>
        <taxon>Fibrobacterales</taxon>
        <taxon>Fibrobacteraceae</taxon>
        <taxon>Fibrobacter</taxon>
    </lineage>
</organism>
<dbReference type="EMBL" id="UHJL01000001">
    <property type="protein sequence ID" value="SUQ19832.1"/>
    <property type="molecule type" value="Genomic_DNA"/>
</dbReference>
<dbReference type="Gene3D" id="3.30.70.2700">
    <property type="match status" value="1"/>
</dbReference>